<reference evidence="5 6" key="1">
    <citation type="journal article" date="2016" name="Nat. Commun.">
        <title>Thousands of microbial genomes shed light on interconnected biogeochemical processes in an aquifer system.</title>
        <authorList>
            <person name="Anantharaman K."/>
            <person name="Brown C.T."/>
            <person name="Hug L.A."/>
            <person name="Sharon I."/>
            <person name="Castelle C.J."/>
            <person name="Probst A.J."/>
            <person name="Thomas B.C."/>
            <person name="Singh A."/>
            <person name="Wilkins M.J."/>
            <person name="Karaoz U."/>
            <person name="Brodie E.L."/>
            <person name="Williams K.H."/>
            <person name="Hubbard S.S."/>
            <person name="Banfield J.F."/>
        </authorList>
    </citation>
    <scope>NUCLEOTIDE SEQUENCE [LARGE SCALE GENOMIC DNA]</scope>
</reference>
<name>A0A1F7RWM1_9BACT</name>
<keyword evidence="2" id="KW-0964">Secreted</keyword>
<comment type="subcellular location">
    <subcellularLocation>
        <location evidence="1">Secreted</location>
    </subcellularLocation>
</comment>
<dbReference type="Pfam" id="PF17210">
    <property type="entry name" value="SdrD_B"/>
    <property type="match status" value="1"/>
</dbReference>
<accession>A0A1F7RWM1</accession>
<evidence type="ECO:0000256" key="3">
    <source>
        <dbReference type="ARBA" id="ARBA00022729"/>
    </source>
</evidence>
<protein>
    <recommendedName>
        <fullName evidence="4">SD-repeat containing protein B domain-containing protein</fullName>
    </recommendedName>
</protein>
<evidence type="ECO:0000256" key="2">
    <source>
        <dbReference type="ARBA" id="ARBA00022525"/>
    </source>
</evidence>
<dbReference type="InterPro" id="IPR013783">
    <property type="entry name" value="Ig-like_fold"/>
</dbReference>
<comment type="caution">
    <text evidence="5">The sequence shown here is derived from an EMBL/GenBank/DDBJ whole genome shotgun (WGS) entry which is preliminary data.</text>
</comment>
<dbReference type="EMBL" id="MGDF01000072">
    <property type="protein sequence ID" value="OGL45965.1"/>
    <property type="molecule type" value="Genomic_DNA"/>
</dbReference>
<evidence type="ECO:0000313" key="6">
    <source>
        <dbReference type="Proteomes" id="UP000178435"/>
    </source>
</evidence>
<keyword evidence="3" id="KW-0732">Signal</keyword>
<gene>
    <name evidence="5" type="ORF">A2149_09000</name>
</gene>
<evidence type="ECO:0000259" key="4">
    <source>
        <dbReference type="Pfam" id="PF17210"/>
    </source>
</evidence>
<evidence type="ECO:0000313" key="5">
    <source>
        <dbReference type="EMBL" id="OGL45965.1"/>
    </source>
</evidence>
<dbReference type="Proteomes" id="UP000178435">
    <property type="component" value="Unassembled WGS sequence"/>
</dbReference>
<organism evidence="5 6">
    <name type="scientific">Candidatus Schekmanbacteria bacterium RBG_16_38_11</name>
    <dbReference type="NCBI Taxonomy" id="1817880"/>
    <lineage>
        <taxon>Bacteria</taxon>
        <taxon>Candidatus Schekmaniibacteriota</taxon>
    </lineage>
</organism>
<dbReference type="Gene3D" id="2.60.40.10">
    <property type="entry name" value="Immunoglobulins"/>
    <property type="match status" value="1"/>
</dbReference>
<dbReference type="InterPro" id="IPR033764">
    <property type="entry name" value="Sdr_B"/>
</dbReference>
<proteinExistence type="predicted"/>
<dbReference type="SUPFAM" id="SSF117074">
    <property type="entry name" value="Hypothetical protein PA1324"/>
    <property type="match status" value="1"/>
</dbReference>
<dbReference type="AlphaFoldDB" id="A0A1F7RWM1"/>
<sequence length="78" mass="8544">MSASGMVYSDLLNCNGKKNPAERGIQHVKLTLSPLSFVTYTASDGTYSFLHLSPGSYIITETEPDGYVNCTPTRRIVK</sequence>
<dbReference type="GO" id="GO:0005576">
    <property type="term" value="C:extracellular region"/>
    <property type="evidence" value="ECO:0007669"/>
    <property type="project" value="UniProtKB-SubCell"/>
</dbReference>
<evidence type="ECO:0000256" key="1">
    <source>
        <dbReference type="ARBA" id="ARBA00004613"/>
    </source>
</evidence>
<feature type="domain" description="SD-repeat containing protein B" evidence="4">
    <location>
        <begin position="6"/>
        <end position="70"/>
    </location>
</feature>